<sequence length="154" mass="17247">MRVEPVPRIFPPEAPWCSTSVLPYHDTNAHIAKTTPLPRLAKACLIPRFTLPSSANQNLGITLSSTTKEYTTLVKFNNWHPGHFLHVNQSSSTIHINEARLCGPHPFFRRDVMISGEHVEWSMAGEAPSMVGEAPYIGANLVEGSLRRHIWQRA</sequence>
<gene>
    <name evidence="1" type="ORF">KI387_011168</name>
</gene>
<dbReference type="EMBL" id="JAHRHJ020000008">
    <property type="protein sequence ID" value="KAH9306764.1"/>
    <property type="molecule type" value="Genomic_DNA"/>
</dbReference>
<reference evidence="1 2" key="1">
    <citation type="journal article" date="2021" name="Nat. Plants">
        <title>The Taxus genome provides insights into paclitaxel biosynthesis.</title>
        <authorList>
            <person name="Xiong X."/>
            <person name="Gou J."/>
            <person name="Liao Q."/>
            <person name="Li Y."/>
            <person name="Zhou Q."/>
            <person name="Bi G."/>
            <person name="Li C."/>
            <person name="Du R."/>
            <person name="Wang X."/>
            <person name="Sun T."/>
            <person name="Guo L."/>
            <person name="Liang H."/>
            <person name="Lu P."/>
            <person name="Wu Y."/>
            <person name="Zhang Z."/>
            <person name="Ro D.K."/>
            <person name="Shang Y."/>
            <person name="Huang S."/>
            <person name="Yan J."/>
        </authorList>
    </citation>
    <scope>NUCLEOTIDE SEQUENCE [LARGE SCALE GENOMIC DNA]</scope>
    <source>
        <strain evidence="1">Ta-2019</strain>
    </source>
</reference>
<feature type="non-terminal residue" evidence="1">
    <location>
        <position position="154"/>
    </location>
</feature>
<organism evidence="1 2">
    <name type="scientific">Taxus chinensis</name>
    <name type="common">Chinese yew</name>
    <name type="synonym">Taxus wallichiana var. chinensis</name>
    <dbReference type="NCBI Taxonomy" id="29808"/>
    <lineage>
        <taxon>Eukaryota</taxon>
        <taxon>Viridiplantae</taxon>
        <taxon>Streptophyta</taxon>
        <taxon>Embryophyta</taxon>
        <taxon>Tracheophyta</taxon>
        <taxon>Spermatophyta</taxon>
        <taxon>Pinopsida</taxon>
        <taxon>Pinidae</taxon>
        <taxon>Conifers II</taxon>
        <taxon>Cupressales</taxon>
        <taxon>Taxaceae</taxon>
        <taxon>Taxus</taxon>
    </lineage>
</organism>
<name>A0AA38FMQ4_TAXCH</name>
<accession>A0AA38FMQ4</accession>
<evidence type="ECO:0000313" key="2">
    <source>
        <dbReference type="Proteomes" id="UP000824469"/>
    </source>
</evidence>
<dbReference type="AlphaFoldDB" id="A0AA38FMQ4"/>
<dbReference type="Proteomes" id="UP000824469">
    <property type="component" value="Unassembled WGS sequence"/>
</dbReference>
<comment type="caution">
    <text evidence="1">The sequence shown here is derived from an EMBL/GenBank/DDBJ whole genome shotgun (WGS) entry which is preliminary data.</text>
</comment>
<proteinExistence type="predicted"/>
<keyword evidence="2" id="KW-1185">Reference proteome</keyword>
<protein>
    <submittedName>
        <fullName evidence="1">Uncharacterized protein</fullName>
    </submittedName>
</protein>
<evidence type="ECO:0000313" key="1">
    <source>
        <dbReference type="EMBL" id="KAH9306764.1"/>
    </source>
</evidence>